<evidence type="ECO:0000256" key="1">
    <source>
        <dbReference type="SAM" id="MobiDB-lite"/>
    </source>
</evidence>
<comment type="caution">
    <text evidence="3">The sequence shown here is derived from an EMBL/GenBank/DDBJ whole genome shotgun (WGS) entry which is preliminary data.</text>
</comment>
<feature type="transmembrane region" description="Helical" evidence="2">
    <location>
        <begin position="390"/>
        <end position="410"/>
    </location>
</feature>
<evidence type="ECO:0000313" key="3">
    <source>
        <dbReference type="EMBL" id="KAL3817802.1"/>
    </source>
</evidence>
<dbReference type="SUPFAM" id="SSF103473">
    <property type="entry name" value="MFS general substrate transporter"/>
    <property type="match status" value="1"/>
</dbReference>
<organism evidence="3 4">
    <name type="scientific">Cyclostephanos tholiformis</name>
    <dbReference type="NCBI Taxonomy" id="382380"/>
    <lineage>
        <taxon>Eukaryota</taxon>
        <taxon>Sar</taxon>
        <taxon>Stramenopiles</taxon>
        <taxon>Ochrophyta</taxon>
        <taxon>Bacillariophyta</taxon>
        <taxon>Coscinodiscophyceae</taxon>
        <taxon>Thalassiosirophycidae</taxon>
        <taxon>Stephanodiscales</taxon>
        <taxon>Stephanodiscaceae</taxon>
        <taxon>Cyclostephanos</taxon>
    </lineage>
</organism>
<dbReference type="Gene3D" id="1.20.1250.20">
    <property type="entry name" value="MFS general substrate transporter like domains"/>
    <property type="match status" value="1"/>
</dbReference>
<feature type="region of interest" description="Disordered" evidence="1">
    <location>
        <begin position="214"/>
        <end position="268"/>
    </location>
</feature>
<dbReference type="PANTHER" id="PTHR24002">
    <property type="entry name" value="SOLUTE CARRIER FAMILY 22 MEMBER 18"/>
    <property type="match status" value="1"/>
</dbReference>
<sequence>MSTEAVATYLNIFLYALSYQLQRPVEPYLVRSLLIHRDEGVVVDGSSPSSPSYARHDESSANATYGRLTSFFSLIQTIGSPLIGALLDGIGPRRTSALVYASSAVSYSILSNASTPAMLYWSKVPTLLQHAFLVGQATVVGSRSVSTRASALGRMTTAYTIGATVGPALGGRLASSDYDGGGSDLYVGARVAVWLSLVSVGISLACLGDRRHGHCEWDDEEDEDDAGEEEEEEEEEDNDDDDDEDVGCRRGMDDRESSSSYSRTVTTTTTTTTTTIATTIATTAAAAAAARSNKSAYVPIAMSAFRSLHYLRHPIVGPLLFVKFLNGISSSAYTTILPLILISGLRVTTSQLGAFMSASSLAVAAFSAVGMIPAMRCVGNESDRLARAGIGCRLVSLILFGMTCSLVIMADRAESKSDVVDIAMAPSNFGLYVTTLASVAVSLSSHVHATALTTLVTGTVSPDERGTILGLEHGLFSLARIVGPPLGTTLLSWSTSTGAEGLWTVIAACVIMDVVLMACLNIWSSRSLSIDKSGWNKPLLEVGGDKDHSD</sequence>
<feature type="compositionally biased region" description="Acidic residues" evidence="1">
    <location>
        <begin position="217"/>
        <end position="245"/>
    </location>
</feature>
<feature type="transmembrane region" description="Helical" evidence="2">
    <location>
        <begin position="315"/>
        <end position="342"/>
    </location>
</feature>
<keyword evidence="2" id="KW-0472">Membrane</keyword>
<dbReference type="InterPro" id="IPR036259">
    <property type="entry name" value="MFS_trans_sf"/>
</dbReference>
<reference evidence="3 4" key="1">
    <citation type="submission" date="2024-10" db="EMBL/GenBank/DDBJ databases">
        <title>Updated reference genomes for cyclostephanoid diatoms.</title>
        <authorList>
            <person name="Roberts W.R."/>
            <person name="Alverson A.J."/>
        </authorList>
    </citation>
    <scope>NUCLEOTIDE SEQUENCE [LARGE SCALE GENOMIC DNA]</scope>
    <source>
        <strain evidence="3 4">AJA228-03</strain>
    </source>
</reference>
<dbReference type="EMBL" id="JALLPB020000090">
    <property type="protein sequence ID" value="KAL3817802.1"/>
    <property type="molecule type" value="Genomic_DNA"/>
</dbReference>
<dbReference type="InterPro" id="IPR011701">
    <property type="entry name" value="MFS"/>
</dbReference>
<evidence type="ECO:0008006" key="5">
    <source>
        <dbReference type="Google" id="ProtNLM"/>
    </source>
</evidence>
<feature type="transmembrane region" description="Helical" evidence="2">
    <location>
        <begin position="501"/>
        <end position="523"/>
    </location>
</feature>
<keyword evidence="4" id="KW-1185">Reference proteome</keyword>
<keyword evidence="2" id="KW-0812">Transmembrane</keyword>
<dbReference type="Proteomes" id="UP001530377">
    <property type="component" value="Unassembled WGS sequence"/>
</dbReference>
<name>A0ABD3S007_9STRA</name>
<keyword evidence="2" id="KW-1133">Transmembrane helix</keyword>
<feature type="compositionally biased region" description="Basic and acidic residues" evidence="1">
    <location>
        <begin position="246"/>
        <end position="257"/>
    </location>
</feature>
<protein>
    <recommendedName>
        <fullName evidence="5">Major facilitator superfamily (MFS) profile domain-containing protein</fullName>
    </recommendedName>
</protein>
<proteinExistence type="predicted"/>
<gene>
    <name evidence="3" type="ORF">ACHAXA_002669</name>
</gene>
<accession>A0ABD3S007</accession>
<evidence type="ECO:0000313" key="4">
    <source>
        <dbReference type="Proteomes" id="UP001530377"/>
    </source>
</evidence>
<feature type="transmembrane region" description="Helical" evidence="2">
    <location>
        <begin position="354"/>
        <end position="378"/>
    </location>
</feature>
<dbReference type="AlphaFoldDB" id="A0ABD3S007"/>
<dbReference type="Pfam" id="PF07690">
    <property type="entry name" value="MFS_1"/>
    <property type="match status" value="1"/>
</dbReference>
<dbReference type="PANTHER" id="PTHR24002:SF3">
    <property type="entry name" value="SOLUTE CARRIER FAMILY 22 MEMBER 18"/>
    <property type="match status" value="1"/>
</dbReference>
<evidence type="ECO:0000256" key="2">
    <source>
        <dbReference type="SAM" id="Phobius"/>
    </source>
</evidence>